<feature type="transmembrane region" description="Helical" evidence="6">
    <location>
        <begin position="401"/>
        <end position="423"/>
    </location>
</feature>
<keyword evidence="5 6" id="KW-0472">Membrane</keyword>
<evidence type="ECO:0000256" key="4">
    <source>
        <dbReference type="ARBA" id="ARBA00022989"/>
    </source>
</evidence>
<evidence type="ECO:0000259" key="7">
    <source>
        <dbReference type="PROSITE" id="PS50850"/>
    </source>
</evidence>
<accession>A0ABR3X4S8</accession>
<feature type="transmembrane region" description="Helical" evidence="6">
    <location>
        <begin position="351"/>
        <end position="371"/>
    </location>
</feature>
<protein>
    <recommendedName>
        <fullName evidence="7">Major facilitator superfamily (MFS) profile domain-containing protein</fullName>
    </recommendedName>
</protein>
<comment type="caution">
    <text evidence="8">The sequence shown here is derived from an EMBL/GenBank/DDBJ whole genome shotgun (WGS) entry which is preliminary data.</text>
</comment>
<keyword evidence="3 6" id="KW-0812">Transmembrane</keyword>
<gene>
    <name evidence="8" type="ORF">Daus18300_005002</name>
</gene>
<feature type="transmembrane region" description="Helical" evidence="6">
    <location>
        <begin position="170"/>
        <end position="193"/>
    </location>
</feature>
<name>A0ABR3X4S8_9PEZI</name>
<evidence type="ECO:0000313" key="8">
    <source>
        <dbReference type="EMBL" id="KAL1870682.1"/>
    </source>
</evidence>
<dbReference type="Gene3D" id="1.20.1250.20">
    <property type="entry name" value="MFS general substrate transporter like domains"/>
    <property type="match status" value="1"/>
</dbReference>
<keyword evidence="9" id="KW-1185">Reference proteome</keyword>
<proteinExistence type="predicted"/>
<sequence>MAPSSEKSVDDVDHKRVQENVEYAARQTSSDEESHQELPMTKRKFMALVAQAFLWTGSQIPVYLLGAVPPYIYGDIGGHDRWIWLVLANLLSLAAVCPFVGSLSDLFGRRYVAISGAAFIVLGMIIVSTAQTMNIVIGGMVFAGIGAGINELTALAATSELAPTAKRGKYVGILVFTIVPFCPSVLYGQLIAYYSSWRYIGLLCAIWAFIGLVLTVFFYFPPPLANLNSMSRGEILKRTDLVGGLLSISGMILFMAGLQWGGYIYPWTSVHVLVPLLLGVALLIAFVVWEGWFAKYPMFPRRINQSPRILTLTLIITFISGANFFSILMFWPTQSFNVYGHNPVDVGIRGIPVGFSIMTGAVVVLVLLSVFKGANRMLMVISSVLMTAGCGAMAVGRVDNMYQLCLGIGGIVVPASIITMIICPDDLIATVAALTLSIRVIGGSIGYCVYYNIFINKFTPAAIKYIGGTMYLGGITDKEVIGEVIVLTGAALLDEIKKIPGIAGNEVLYNAIVKAGQIAYAESYAYVYYASIAFGAISILAAAFLGDISAYMTDKVAVVM</sequence>
<feature type="transmembrane region" description="Helical" evidence="6">
    <location>
        <begin position="272"/>
        <end position="289"/>
    </location>
</feature>
<evidence type="ECO:0000256" key="2">
    <source>
        <dbReference type="ARBA" id="ARBA00022448"/>
    </source>
</evidence>
<feature type="transmembrane region" description="Helical" evidence="6">
    <location>
        <begin position="309"/>
        <end position="331"/>
    </location>
</feature>
<dbReference type="InterPro" id="IPR020846">
    <property type="entry name" value="MFS_dom"/>
</dbReference>
<evidence type="ECO:0000256" key="1">
    <source>
        <dbReference type="ARBA" id="ARBA00004141"/>
    </source>
</evidence>
<feature type="transmembrane region" description="Helical" evidence="6">
    <location>
        <begin position="135"/>
        <end position="158"/>
    </location>
</feature>
<dbReference type="Pfam" id="PF06609">
    <property type="entry name" value="TRI12"/>
    <property type="match status" value="1"/>
</dbReference>
<keyword evidence="2" id="KW-0813">Transport</keyword>
<feature type="transmembrane region" description="Helical" evidence="6">
    <location>
        <begin position="199"/>
        <end position="220"/>
    </location>
</feature>
<dbReference type="InterPro" id="IPR010573">
    <property type="entry name" value="MFS_Str1/Tri12-like"/>
</dbReference>
<reference evidence="8 9" key="1">
    <citation type="journal article" date="2024" name="IMA Fungus">
        <title>IMA Genome - F19 : A genome assembly and annotation guide to empower mycologists, including annotated draft genome sequences of Ceratocystis pirilliformis, Diaporthe australafricana, Fusarium ophioides, Paecilomyces lecythidis, and Sporothrix stenoceras.</title>
        <authorList>
            <person name="Aylward J."/>
            <person name="Wilson A.M."/>
            <person name="Visagie C.M."/>
            <person name="Spraker J."/>
            <person name="Barnes I."/>
            <person name="Buitendag C."/>
            <person name="Ceriani C."/>
            <person name="Del Mar Angel L."/>
            <person name="du Plessis D."/>
            <person name="Fuchs T."/>
            <person name="Gasser K."/>
            <person name="Kramer D."/>
            <person name="Li W."/>
            <person name="Munsamy K."/>
            <person name="Piso A."/>
            <person name="Price J.L."/>
            <person name="Sonnekus B."/>
            <person name="Thomas C."/>
            <person name="van der Nest A."/>
            <person name="van Dijk A."/>
            <person name="van Heerden A."/>
            <person name="van Vuuren N."/>
            <person name="Yilmaz N."/>
            <person name="Duong T.A."/>
            <person name="van der Merwe N.A."/>
            <person name="Wingfield M.J."/>
            <person name="Wingfield B.D."/>
        </authorList>
    </citation>
    <scope>NUCLEOTIDE SEQUENCE [LARGE SCALE GENOMIC DNA]</scope>
    <source>
        <strain evidence="8 9">CMW 18300</strain>
    </source>
</reference>
<comment type="subcellular location">
    <subcellularLocation>
        <location evidence="1">Membrane</location>
        <topology evidence="1">Multi-pass membrane protein</topology>
    </subcellularLocation>
</comment>
<dbReference type="EMBL" id="JAWRVE010000036">
    <property type="protein sequence ID" value="KAL1870682.1"/>
    <property type="molecule type" value="Genomic_DNA"/>
</dbReference>
<evidence type="ECO:0000256" key="3">
    <source>
        <dbReference type="ARBA" id="ARBA00022692"/>
    </source>
</evidence>
<dbReference type="SUPFAM" id="SSF103473">
    <property type="entry name" value="MFS general substrate transporter"/>
    <property type="match status" value="1"/>
</dbReference>
<feature type="transmembrane region" description="Helical" evidence="6">
    <location>
        <begin position="45"/>
        <end position="62"/>
    </location>
</feature>
<dbReference type="PROSITE" id="PS50850">
    <property type="entry name" value="MFS"/>
    <property type="match status" value="1"/>
</dbReference>
<dbReference type="InterPro" id="IPR036259">
    <property type="entry name" value="MFS_trans_sf"/>
</dbReference>
<evidence type="ECO:0000256" key="6">
    <source>
        <dbReference type="SAM" id="Phobius"/>
    </source>
</evidence>
<organism evidence="8 9">
    <name type="scientific">Diaporthe australafricana</name>
    <dbReference type="NCBI Taxonomy" id="127596"/>
    <lineage>
        <taxon>Eukaryota</taxon>
        <taxon>Fungi</taxon>
        <taxon>Dikarya</taxon>
        <taxon>Ascomycota</taxon>
        <taxon>Pezizomycotina</taxon>
        <taxon>Sordariomycetes</taxon>
        <taxon>Sordariomycetidae</taxon>
        <taxon>Diaporthales</taxon>
        <taxon>Diaporthaceae</taxon>
        <taxon>Diaporthe</taxon>
    </lineage>
</organism>
<feature type="domain" description="Major facilitator superfamily (MFS) profile" evidence="7">
    <location>
        <begin position="45"/>
        <end position="560"/>
    </location>
</feature>
<feature type="transmembrane region" description="Helical" evidence="6">
    <location>
        <begin position="241"/>
        <end position="260"/>
    </location>
</feature>
<feature type="transmembrane region" description="Helical" evidence="6">
    <location>
        <begin position="82"/>
        <end position="104"/>
    </location>
</feature>
<keyword evidence="4 6" id="KW-1133">Transmembrane helix</keyword>
<feature type="transmembrane region" description="Helical" evidence="6">
    <location>
        <begin position="111"/>
        <end position="129"/>
    </location>
</feature>
<feature type="transmembrane region" description="Helical" evidence="6">
    <location>
        <begin position="430"/>
        <end position="453"/>
    </location>
</feature>
<dbReference type="PANTHER" id="PTHR23501:SF109">
    <property type="entry name" value="MAJOR FACILITATOR SUPERFAMILY (MFS) PROFILE DOMAIN-CONTAINING PROTEIN-RELATED"/>
    <property type="match status" value="1"/>
</dbReference>
<evidence type="ECO:0000313" key="9">
    <source>
        <dbReference type="Proteomes" id="UP001583177"/>
    </source>
</evidence>
<dbReference type="Proteomes" id="UP001583177">
    <property type="component" value="Unassembled WGS sequence"/>
</dbReference>
<evidence type="ECO:0000256" key="5">
    <source>
        <dbReference type="ARBA" id="ARBA00023136"/>
    </source>
</evidence>
<feature type="transmembrane region" description="Helical" evidence="6">
    <location>
        <begin position="526"/>
        <end position="545"/>
    </location>
</feature>
<dbReference type="PANTHER" id="PTHR23501">
    <property type="entry name" value="MAJOR FACILITATOR SUPERFAMILY"/>
    <property type="match status" value="1"/>
</dbReference>